<feature type="region of interest" description="Disordered" evidence="1">
    <location>
        <begin position="50"/>
        <end position="72"/>
    </location>
</feature>
<dbReference type="AlphaFoldDB" id="A0A974DU21"/>
<proteinExistence type="predicted"/>
<gene>
    <name evidence="2" type="ORF">XELAEV_18009231mg</name>
</gene>
<evidence type="ECO:0000256" key="1">
    <source>
        <dbReference type="SAM" id="MobiDB-lite"/>
    </source>
</evidence>
<name>A0A974DU21_XENLA</name>
<accession>A0A974DU21</accession>
<sequence>MAKTALDSSNTCCFHFGLVLYTLGWICLSSARRLAAVFLLCAPPPCGSTRMSTMSPPPSLSAPRTCVHPVRN</sequence>
<organism evidence="2 3">
    <name type="scientific">Xenopus laevis</name>
    <name type="common">African clawed frog</name>
    <dbReference type="NCBI Taxonomy" id="8355"/>
    <lineage>
        <taxon>Eukaryota</taxon>
        <taxon>Metazoa</taxon>
        <taxon>Chordata</taxon>
        <taxon>Craniata</taxon>
        <taxon>Vertebrata</taxon>
        <taxon>Euteleostomi</taxon>
        <taxon>Amphibia</taxon>
        <taxon>Batrachia</taxon>
        <taxon>Anura</taxon>
        <taxon>Pipoidea</taxon>
        <taxon>Pipidae</taxon>
        <taxon>Xenopodinae</taxon>
        <taxon>Xenopus</taxon>
        <taxon>Xenopus</taxon>
    </lineage>
</organism>
<dbReference type="EMBL" id="CM004467">
    <property type="protein sequence ID" value="OCT97011.1"/>
    <property type="molecule type" value="Genomic_DNA"/>
</dbReference>
<evidence type="ECO:0000313" key="2">
    <source>
        <dbReference type="EMBL" id="OCT97011.1"/>
    </source>
</evidence>
<reference evidence="3" key="1">
    <citation type="journal article" date="2016" name="Nature">
        <title>Genome evolution in the allotetraploid frog Xenopus laevis.</title>
        <authorList>
            <person name="Session A.M."/>
            <person name="Uno Y."/>
            <person name="Kwon T."/>
            <person name="Chapman J.A."/>
            <person name="Toyoda A."/>
            <person name="Takahashi S."/>
            <person name="Fukui A."/>
            <person name="Hikosaka A."/>
            <person name="Suzuki A."/>
            <person name="Kondo M."/>
            <person name="van Heeringen S.J."/>
            <person name="Quigley I."/>
            <person name="Heinz S."/>
            <person name="Ogino H."/>
            <person name="Ochi H."/>
            <person name="Hellsten U."/>
            <person name="Lyons J.B."/>
            <person name="Simakov O."/>
            <person name="Putnam N."/>
            <person name="Stites J."/>
            <person name="Kuroki Y."/>
            <person name="Tanaka T."/>
            <person name="Michiue T."/>
            <person name="Watanabe M."/>
            <person name="Bogdanovic O."/>
            <person name="Lister R."/>
            <person name="Georgiou G."/>
            <person name="Paranjpe S.S."/>
            <person name="van Kruijsbergen I."/>
            <person name="Shu S."/>
            <person name="Carlson J."/>
            <person name="Kinoshita T."/>
            <person name="Ohta Y."/>
            <person name="Mawaribuchi S."/>
            <person name="Jenkins J."/>
            <person name="Grimwood J."/>
            <person name="Schmutz J."/>
            <person name="Mitros T."/>
            <person name="Mozaffari S.V."/>
            <person name="Suzuki Y."/>
            <person name="Haramoto Y."/>
            <person name="Yamamoto T.S."/>
            <person name="Takagi C."/>
            <person name="Heald R."/>
            <person name="Miller K."/>
            <person name="Haudenschild C."/>
            <person name="Kitzman J."/>
            <person name="Nakayama T."/>
            <person name="Izutsu Y."/>
            <person name="Robert J."/>
            <person name="Fortriede J."/>
            <person name="Burns K."/>
            <person name="Lotay V."/>
            <person name="Karimi K."/>
            <person name="Yasuoka Y."/>
            <person name="Dichmann D.S."/>
            <person name="Flajnik M.F."/>
            <person name="Houston D.W."/>
            <person name="Shendure J."/>
            <person name="DuPasquier L."/>
            <person name="Vize P.D."/>
            <person name="Zorn A.M."/>
            <person name="Ito M."/>
            <person name="Marcotte E.M."/>
            <person name="Wallingford J.B."/>
            <person name="Ito Y."/>
            <person name="Asashima M."/>
            <person name="Ueno N."/>
            <person name="Matsuda Y."/>
            <person name="Veenstra G.J."/>
            <person name="Fujiyama A."/>
            <person name="Harland R.M."/>
            <person name="Taira M."/>
            <person name="Rokhsar D.S."/>
        </authorList>
    </citation>
    <scope>NUCLEOTIDE SEQUENCE [LARGE SCALE GENOMIC DNA]</scope>
    <source>
        <strain evidence="3">J</strain>
    </source>
</reference>
<protein>
    <submittedName>
        <fullName evidence="2">Uncharacterized protein</fullName>
    </submittedName>
</protein>
<dbReference type="Proteomes" id="UP000694892">
    <property type="component" value="Chromosome 1S"/>
</dbReference>
<evidence type="ECO:0000313" key="3">
    <source>
        <dbReference type="Proteomes" id="UP000694892"/>
    </source>
</evidence>